<evidence type="ECO:0000256" key="10">
    <source>
        <dbReference type="PROSITE-ProRule" id="PRU00042"/>
    </source>
</evidence>
<comment type="caution">
    <text evidence="12">The sequence shown here is derived from an EMBL/GenBank/DDBJ whole genome shotgun (WGS) entry which is preliminary data.</text>
</comment>
<dbReference type="InterPro" id="IPR036236">
    <property type="entry name" value="Znf_C2H2_sf"/>
</dbReference>
<evidence type="ECO:0000256" key="8">
    <source>
        <dbReference type="ARBA" id="ARBA00023163"/>
    </source>
</evidence>
<evidence type="ECO:0000259" key="11">
    <source>
        <dbReference type="PROSITE" id="PS50157"/>
    </source>
</evidence>
<evidence type="ECO:0000256" key="1">
    <source>
        <dbReference type="ARBA" id="ARBA00004123"/>
    </source>
</evidence>
<keyword evidence="5 10" id="KW-0863">Zinc-finger</keyword>
<dbReference type="OrthoDB" id="6077919at2759"/>
<evidence type="ECO:0000256" key="6">
    <source>
        <dbReference type="ARBA" id="ARBA00022833"/>
    </source>
</evidence>
<keyword evidence="7" id="KW-0805">Transcription regulation</keyword>
<dbReference type="STRING" id="158441.A0A226CX86"/>
<dbReference type="GO" id="GO:0005634">
    <property type="term" value="C:nucleus"/>
    <property type="evidence" value="ECO:0007669"/>
    <property type="project" value="UniProtKB-SubCell"/>
</dbReference>
<sequence>MSGHDSPVRFKDVGSVLKHFKGEHAENPVRFRCTLCVKEFKQKCSLDKHIAVHTTEKCYKCSTCGRSFALRGNLRTHQRIHQDKEEREIFNCQLCPWTCLTQSGVQRHVKTRHGNEKKTASYQCTLCDKALTRSTGVTLHMQANHPTNEMPIHSCEKCGYKSRMKFALTRHVQRVHDRVKRTECYFCGKKFFDFKDLVSHYPYFRKIRHVNLLGP</sequence>
<dbReference type="Proteomes" id="UP000198287">
    <property type="component" value="Unassembled WGS sequence"/>
</dbReference>
<dbReference type="EMBL" id="LNIX01000058">
    <property type="protein sequence ID" value="OXA37370.1"/>
    <property type="molecule type" value="Genomic_DNA"/>
</dbReference>
<evidence type="ECO:0000256" key="7">
    <source>
        <dbReference type="ARBA" id="ARBA00023015"/>
    </source>
</evidence>
<accession>A0A226CX86</accession>
<comment type="similarity">
    <text evidence="2">Belongs to the krueppel C2H2-type zinc-finger protein family.</text>
</comment>
<dbReference type="PANTHER" id="PTHR24406">
    <property type="entry name" value="TRANSCRIPTIONAL REPRESSOR CTCFL-RELATED"/>
    <property type="match status" value="1"/>
</dbReference>
<keyword evidence="9" id="KW-0539">Nucleus</keyword>
<evidence type="ECO:0000256" key="9">
    <source>
        <dbReference type="ARBA" id="ARBA00023242"/>
    </source>
</evidence>
<evidence type="ECO:0000256" key="4">
    <source>
        <dbReference type="ARBA" id="ARBA00022737"/>
    </source>
</evidence>
<dbReference type="InterPro" id="IPR013087">
    <property type="entry name" value="Znf_C2H2_type"/>
</dbReference>
<keyword evidence="13" id="KW-1185">Reference proteome</keyword>
<dbReference type="InterPro" id="IPR050888">
    <property type="entry name" value="ZnF_C2H2-type_TF"/>
</dbReference>
<protein>
    <submittedName>
        <fullName evidence="12">Zinc finger protein 2</fullName>
    </submittedName>
</protein>
<feature type="domain" description="C2H2-type" evidence="11">
    <location>
        <begin position="90"/>
        <end position="118"/>
    </location>
</feature>
<evidence type="ECO:0000256" key="2">
    <source>
        <dbReference type="ARBA" id="ARBA00006991"/>
    </source>
</evidence>
<feature type="domain" description="C2H2-type" evidence="11">
    <location>
        <begin position="59"/>
        <end position="86"/>
    </location>
</feature>
<evidence type="ECO:0000256" key="3">
    <source>
        <dbReference type="ARBA" id="ARBA00022723"/>
    </source>
</evidence>
<dbReference type="PROSITE" id="PS00028">
    <property type="entry name" value="ZINC_FINGER_C2H2_1"/>
    <property type="match status" value="4"/>
</dbReference>
<comment type="subcellular location">
    <subcellularLocation>
        <location evidence="1">Nucleus</location>
    </subcellularLocation>
</comment>
<keyword evidence="4" id="KW-0677">Repeat</keyword>
<feature type="domain" description="C2H2-type" evidence="11">
    <location>
        <begin position="122"/>
        <end position="150"/>
    </location>
</feature>
<dbReference type="PROSITE" id="PS50157">
    <property type="entry name" value="ZINC_FINGER_C2H2_2"/>
    <property type="match status" value="5"/>
</dbReference>
<feature type="domain" description="C2H2-type" evidence="11">
    <location>
        <begin position="153"/>
        <end position="181"/>
    </location>
</feature>
<gene>
    <name evidence="12" type="ORF">Fcan01_27883</name>
</gene>
<evidence type="ECO:0000256" key="5">
    <source>
        <dbReference type="ARBA" id="ARBA00022771"/>
    </source>
</evidence>
<dbReference type="SUPFAM" id="SSF57667">
    <property type="entry name" value="beta-beta-alpha zinc fingers"/>
    <property type="match status" value="3"/>
</dbReference>
<dbReference type="Pfam" id="PF00096">
    <property type="entry name" value="zf-C2H2"/>
    <property type="match status" value="3"/>
</dbReference>
<organism evidence="12 13">
    <name type="scientific">Folsomia candida</name>
    <name type="common">Springtail</name>
    <dbReference type="NCBI Taxonomy" id="158441"/>
    <lineage>
        <taxon>Eukaryota</taxon>
        <taxon>Metazoa</taxon>
        <taxon>Ecdysozoa</taxon>
        <taxon>Arthropoda</taxon>
        <taxon>Hexapoda</taxon>
        <taxon>Collembola</taxon>
        <taxon>Entomobryomorpha</taxon>
        <taxon>Isotomoidea</taxon>
        <taxon>Isotomidae</taxon>
        <taxon>Proisotominae</taxon>
        <taxon>Folsomia</taxon>
    </lineage>
</organism>
<keyword evidence="3" id="KW-0479">Metal-binding</keyword>
<feature type="domain" description="C2H2-type" evidence="11">
    <location>
        <begin position="31"/>
        <end position="58"/>
    </location>
</feature>
<dbReference type="OMA" id="IATHTNI"/>
<dbReference type="FunFam" id="3.30.160.60:FF:000056">
    <property type="entry name" value="Zinc finger and SCAN domain-containing 20"/>
    <property type="match status" value="1"/>
</dbReference>
<dbReference type="GO" id="GO:0008270">
    <property type="term" value="F:zinc ion binding"/>
    <property type="evidence" value="ECO:0007669"/>
    <property type="project" value="UniProtKB-KW"/>
</dbReference>
<keyword evidence="8" id="KW-0804">Transcription</keyword>
<name>A0A226CX86_FOLCA</name>
<dbReference type="AlphaFoldDB" id="A0A226CX86"/>
<keyword evidence="6" id="KW-0862">Zinc</keyword>
<reference evidence="12 13" key="1">
    <citation type="submission" date="2015-12" db="EMBL/GenBank/DDBJ databases">
        <title>The genome of Folsomia candida.</title>
        <authorList>
            <person name="Faddeeva A."/>
            <person name="Derks M.F."/>
            <person name="Anvar Y."/>
            <person name="Smit S."/>
            <person name="Van Straalen N."/>
            <person name="Roelofs D."/>
        </authorList>
    </citation>
    <scope>NUCLEOTIDE SEQUENCE [LARGE SCALE GENOMIC DNA]</scope>
    <source>
        <strain evidence="12 13">VU population</strain>
        <tissue evidence="12">Whole body</tissue>
    </source>
</reference>
<evidence type="ECO:0000313" key="12">
    <source>
        <dbReference type="EMBL" id="OXA37370.1"/>
    </source>
</evidence>
<proteinExistence type="inferred from homology"/>
<dbReference type="Gene3D" id="3.30.160.60">
    <property type="entry name" value="Classic Zinc Finger"/>
    <property type="match status" value="4"/>
</dbReference>
<dbReference type="SMART" id="SM00355">
    <property type="entry name" value="ZnF_C2H2"/>
    <property type="match status" value="6"/>
</dbReference>
<evidence type="ECO:0000313" key="13">
    <source>
        <dbReference type="Proteomes" id="UP000198287"/>
    </source>
</evidence>